<dbReference type="AlphaFoldDB" id="A0A0P9MR98"/>
<feature type="compositionally biased region" description="Basic residues" evidence="1">
    <location>
        <begin position="57"/>
        <end position="67"/>
    </location>
</feature>
<accession>A0A0P9MR98</accession>
<proteinExistence type="predicted"/>
<gene>
    <name evidence="2" type="ORF">ALO50_103240</name>
</gene>
<name>A0A0P9MR98_PSESX</name>
<sequence length="73" mass="7845">MLLTDPEHARVAIGRSASTVELVVASMEDSAAALVAQVVKEPKNAPALALKPDQKLRLRPSGKRKNTRPTSQE</sequence>
<protein>
    <submittedName>
        <fullName evidence="2">Uncharacterized protein</fullName>
    </submittedName>
</protein>
<dbReference type="EMBL" id="LJQA01000401">
    <property type="protein sequence ID" value="KPW94498.1"/>
    <property type="molecule type" value="Genomic_DNA"/>
</dbReference>
<comment type="caution">
    <text evidence="2">The sequence shown here is derived from an EMBL/GenBank/DDBJ whole genome shotgun (WGS) entry which is preliminary data.</text>
</comment>
<dbReference type="Proteomes" id="UP000050356">
    <property type="component" value="Unassembled WGS sequence"/>
</dbReference>
<feature type="region of interest" description="Disordered" evidence="1">
    <location>
        <begin position="46"/>
        <end position="73"/>
    </location>
</feature>
<dbReference type="PATRIC" id="fig|264451.4.peg.4670"/>
<evidence type="ECO:0000256" key="1">
    <source>
        <dbReference type="SAM" id="MobiDB-lite"/>
    </source>
</evidence>
<reference evidence="2 3" key="1">
    <citation type="submission" date="2015-09" db="EMBL/GenBank/DDBJ databases">
        <title>Genome announcement of multiple Pseudomonas syringae strains.</title>
        <authorList>
            <person name="Thakur S."/>
            <person name="Wang P.W."/>
            <person name="Gong Y."/>
            <person name="Weir B.S."/>
            <person name="Guttman D.S."/>
        </authorList>
    </citation>
    <scope>NUCLEOTIDE SEQUENCE [LARGE SCALE GENOMIC DNA]</scope>
    <source>
        <strain evidence="2 3">ICMP17524</strain>
    </source>
</reference>
<organism evidence="2 3">
    <name type="scientific">Pseudomonas syringae pv. cerasicola</name>
    <dbReference type="NCBI Taxonomy" id="264451"/>
    <lineage>
        <taxon>Bacteria</taxon>
        <taxon>Pseudomonadati</taxon>
        <taxon>Pseudomonadota</taxon>
        <taxon>Gammaproteobacteria</taxon>
        <taxon>Pseudomonadales</taxon>
        <taxon>Pseudomonadaceae</taxon>
        <taxon>Pseudomonas</taxon>
        <taxon>Pseudomonas syringae</taxon>
    </lineage>
</organism>
<evidence type="ECO:0000313" key="3">
    <source>
        <dbReference type="Proteomes" id="UP000050356"/>
    </source>
</evidence>
<evidence type="ECO:0000313" key="2">
    <source>
        <dbReference type="EMBL" id="KPW94498.1"/>
    </source>
</evidence>